<proteinExistence type="predicted"/>
<reference evidence="1 2" key="2">
    <citation type="journal article" date="2011" name="Stand. Genomic Sci.">
        <title>Complete genome sequence of Desulfurococcus mucosus type strain (O7/1).</title>
        <authorList>
            <person name="Wirth R."/>
            <person name="Chertkov O."/>
            <person name="Held B."/>
            <person name="Lapidus A."/>
            <person name="Nolan M."/>
            <person name="Lucas S."/>
            <person name="Hammon N."/>
            <person name="Deshpande S."/>
            <person name="Cheng J.F."/>
            <person name="Tapia R."/>
            <person name="Han C."/>
            <person name="Goodwin L."/>
            <person name="Pitluck S."/>
            <person name="Liolios K."/>
            <person name="Ioanna P."/>
            <person name="Ivanova N."/>
            <person name="Mavromatis K."/>
            <person name="Mikhailova N."/>
            <person name="Pati A."/>
            <person name="Chen A."/>
            <person name="Palaniappan K."/>
            <person name="Land M."/>
            <person name="Hauser L."/>
            <person name="Chang Y.J."/>
            <person name="Jeffries C.D."/>
            <person name="Bilek Y."/>
            <person name="Hader T."/>
            <person name="Rohde M."/>
            <person name="Spring S."/>
            <person name="Sikorski J."/>
            <person name="Goker M."/>
            <person name="Woyke T."/>
            <person name="Bristow J."/>
            <person name="Eisen J.A."/>
            <person name="Markowitz V."/>
            <person name="Hugenholtz P."/>
            <person name="Kyrpides N.C."/>
            <person name="Klenk H.P."/>
        </authorList>
    </citation>
    <scope>NUCLEOTIDE SEQUENCE [LARGE SCALE GENOMIC DNA]</scope>
    <source>
        <strain evidence="2">ATCC 35584 / DSM 2162 / JCM 9187 / O7/1</strain>
    </source>
</reference>
<protein>
    <submittedName>
        <fullName evidence="1">Uncharacterized protein</fullName>
    </submittedName>
</protein>
<reference evidence="2" key="1">
    <citation type="submission" date="2010-11" db="EMBL/GenBank/DDBJ databases">
        <title>The complete genome of Desulfurococcus mucosus DSM 2162.</title>
        <authorList>
            <consortium name="US DOE Joint Genome Institute (JGI-PGF)"/>
            <person name="Lucas S."/>
            <person name="Copeland A."/>
            <person name="Lapidus A."/>
            <person name="Bruce D."/>
            <person name="Goodwin L."/>
            <person name="Pitluck S."/>
            <person name="Kyrpides N."/>
            <person name="Mavromatis K."/>
            <person name="Pagani I."/>
            <person name="Ivanova N."/>
            <person name="Ovchinnikova G."/>
            <person name="Chertkov O."/>
            <person name="Held B."/>
            <person name="Brettin T."/>
            <person name="Detter J.C."/>
            <person name="Tapia R."/>
            <person name="Han C."/>
            <person name="Land M."/>
            <person name="Hauser L."/>
            <person name="Markowitz V."/>
            <person name="Cheng J.-F."/>
            <person name="Hugenholtz P."/>
            <person name="Woyke T."/>
            <person name="Wu D."/>
            <person name="Wirth R."/>
            <person name="Bilek Y."/>
            <person name="Hader T."/>
            <person name="Klenk H.-P."/>
            <person name="Eisen J.A."/>
        </authorList>
    </citation>
    <scope>NUCLEOTIDE SEQUENCE [LARGE SCALE GENOMIC DNA]</scope>
    <source>
        <strain evidence="2">ATCC 35584 / DSM 2162 / JCM 9187 / O7/1</strain>
    </source>
</reference>
<evidence type="ECO:0000313" key="1">
    <source>
        <dbReference type="EMBL" id="ADV64794.1"/>
    </source>
</evidence>
<gene>
    <name evidence="1" type="ordered locus">Desmu_0481</name>
</gene>
<keyword evidence="2" id="KW-1185">Reference proteome</keyword>
<evidence type="ECO:0000313" key="2">
    <source>
        <dbReference type="Proteomes" id="UP000001068"/>
    </source>
</evidence>
<dbReference type="KEGG" id="dmu:Desmu_0481"/>
<accession>E8R8G8</accession>
<dbReference type="STRING" id="765177.Desmu_0481"/>
<organism evidence="1 2">
    <name type="scientific">Desulfurococcus mucosus (strain ATCC 35584 / DSM 2162 / JCM 9187 / O7/1)</name>
    <dbReference type="NCBI Taxonomy" id="765177"/>
    <lineage>
        <taxon>Archaea</taxon>
        <taxon>Thermoproteota</taxon>
        <taxon>Thermoprotei</taxon>
        <taxon>Desulfurococcales</taxon>
        <taxon>Desulfurococcaceae</taxon>
        <taxon>Desulfurococcus</taxon>
    </lineage>
</organism>
<name>E8R8G8_DESM0</name>
<dbReference type="HOGENOM" id="CLU_2115380_0_0_2"/>
<dbReference type="AlphaFoldDB" id="E8R8G8"/>
<dbReference type="eggNOG" id="arCOG11778">
    <property type="taxonomic scope" value="Archaea"/>
</dbReference>
<dbReference type="Proteomes" id="UP000001068">
    <property type="component" value="Chromosome"/>
</dbReference>
<sequence length="121" mass="12635" precursor="true">MEAATSAAASIILLVAVAPALAYLASVALREAGGVEGYAAPGNTGVLYLLRDGSGFRLYVYVEKPPRSLMLHDSSGLAINLLEYCGSAWFKTCVATVNASLKPPVVMYVDGVAVEGRVVTR</sequence>
<dbReference type="EMBL" id="CP002363">
    <property type="protein sequence ID" value="ADV64794.1"/>
    <property type="molecule type" value="Genomic_DNA"/>
</dbReference>